<gene>
    <name evidence="2" type="ORF">CMC5_020580</name>
</gene>
<keyword evidence="3" id="KW-1185">Reference proteome</keyword>
<protein>
    <submittedName>
        <fullName evidence="2">Uncharacterized protein</fullName>
    </submittedName>
</protein>
<feature type="compositionally biased region" description="Polar residues" evidence="1">
    <location>
        <begin position="1"/>
        <end position="13"/>
    </location>
</feature>
<proteinExistence type="predicted"/>
<dbReference type="Proteomes" id="UP000067626">
    <property type="component" value="Chromosome"/>
</dbReference>
<organism evidence="2 3">
    <name type="scientific">Chondromyces crocatus</name>
    <dbReference type="NCBI Taxonomy" id="52"/>
    <lineage>
        <taxon>Bacteria</taxon>
        <taxon>Pseudomonadati</taxon>
        <taxon>Myxococcota</taxon>
        <taxon>Polyangia</taxon>
        <taxon>Polyangiales</taxon>
        <taxon>Polyangiaceae</taxon>
        <taxon>Chondromyces</taxon>
    </lineage>
</organism>
<evidence type="ECO:0000313" key="3">
    <source>
        <dbReference type="Proteomes" id="UP000067626"/>
    </source>
</evidence>
<dbReference type="OrthoDB" id="9965870at2"/>
<dbReference type="AlphaFoldDB" id="A0A0K1EAL4"/>
<reference evidence="2 3" key="1">
    <citation type="submission" date="2015-07" db="EMBL/GenBank/DDBJ databases">
        <title>Genome analysis of myxobacterium Chondromyces crocatus Cm c5 reveals a high potential for natural compound synthesis and the genetic basis for the loss of fruiting body formation.</title>
        <authorList>
            <person name="Zaburannyi N."/>
            <person name="Bunk B."/>
            <person name="Maier J."/>
            <person name="Overmann J."/>
            <person name="Mueller R."/>
        </authorList>
    </citation>
    <scope>NUCLEOTIDE SEQUENCE [LARGE SCALE GENOMIC DNA]</scope>
    <source>
        <strain evidence="2 3">Cm c5</strain>
    </source>
</reference>
<dbReference type="KEGG" id="ccro:CMC5_020580"/>
<evidence type="ECO:0000313" key="2">
    <source>
        <dbReference type="EMBL" id="AKT37915.1"/>
    </source>
</evidence>
<dbReference type="EMBL" id="CP012159">
    <property type="protein sequence ID" value="AKT37915.1"/>
    <property type="molecule type" value="Genomic_DNA"/>
</dbReference>
<evidence type="ECO:0000256" key="1">
    <source>
        <dbReference type="SAM" id="MobiDB-lite"/>
    </source>
</evidence>
<name>A0A0K1EAL4_CHOCO</name>
<accession>A0A0K1EAL4</accession>
<feature type="region of interest" description="Disordered" evidence="1">
    <location>
        <begin position="1"/>
        <end position="32"/>
    </location>
</feature>
<sequence length="154" mass="15291">MHGNMTPTTSGLSDQAPHETVRAPDAPDEAHRPVQIHHTPSAPAALMEVLTGAAAGAALGAMIGPPGIAVGAMVGGLVGAAAEVMLDRDRARAAQHEAELDMDIGVLDGHIGEAPANQTSPVVAAYNAATVTLTGGTMTPVEPSGGPIQNVDAA</sequence>